<dbReference type="InterPro" id="IPR000792">
    <property type="entry name" value="Tscrpt_reg_LuxR_C"/>
</dbReference>
<evidence type="ECO:0000256" key="5">
    <source>
        <dbReference type="PROSITE-ProRule" id="PRU00169"/>
    </source>
</evidence>
<evidence type="ECO:0000256" key="3">
    <source>
        <dbReference type="ARBA" id="ARBA00023125"/>
    </source>
</evidence>
<dbReference type="PANTHER" id="PTHR43214:SF24">
    <property type="entry name" value="TRANSCRIPTIONAL REGULATORY PROTEIN NARL-RELATED"/>
    <property type="match status" value="1"/>
</dbReference>
<accession>A0A3M0I9Y2</accession>
<dbReference type="EMBL" id="PENI01000008">
    <property type="protein sequence ID" value="RMB85128.1"/>
    <property type="molecule type" value="Genomic_DNA"/>
</dbReference>
<dbReference type="Gene3D" id="3.40.50.2300">
    <property type="match status" value="1"/>
</dbReference>
<dbReference type="SMART" id="SM00448">
    <property type="entry name" value="REC"/>
    <property type="match status" value="1"/>
</dbReference>
<evidence type="ECO:0000256" key="4">
    <source>
        <dbReference type="ARBA" id="ARBA00023163"/>
    </source>
</evidence>
<keyword evidence="9" id="KW-1185">Reference proteome</keyword>
<dbReference type="SUPFAM" id="SSF46894">
    <property type="entry name" value="C-terminal effector domain of the bipartite response regulators"/>
    <property type="match status" value="1"/>
</dbReference>
<evidence type="ECO:0000259" key="7">
    <source>
        <dbReference type="PROSITE" id="PS50110"/>
    </source>
</evidence>
<dbReference type="CDD" id="cd06170">
    <property type="entry name" value="LuxR_C_like"/>
    <property type="match status" value="1"/>
</dbReference>
<dbReference type="PROSITE" id="PS00622">
    <property type="entry name" value="HTH_LUXR_1"/>
    <property type="match status" value="1"/>
</dbReference>
<dbReference type="Pfam" id="PF00196">
    <property type="entry name" value="GerE"/>
    <property type="match status" value="1"/>
</dbReference>
<proteinExistence type="predicted"/>
<sequence length="231" mass="24942">MWMVLRVLLAGGRTSVHSRIGKLVESAPDIQIVAAVESGIEGVRLAYALQPDVVVIHAHAEGFDGIEVARQIAGSNELPDVRTVMLSDSTADDWVLGALNSGVSGFLESDARPEVLVEAIRAVARGDAHLSPAATRCVLDKVFPLLRPGSGGETEQRLSELTPREREVVCLAALGLDNKEISSRLIVSHLTVKTHINRAMVKLNVRSRAQLVAEAHRSGLVRLRDEDQEKA</sequence>
<keyword evidence="2" id="KW-0805">Transcription regulation</keyword>
<dbReference type="PRINTS" id="PR00038">
    <property type="entry name" value="HTHLUXR"/>
</dbReference>
<evidence type="ECO:0000256" key="2">
    <source>
        <dbReference type="ARBA" id="ARBA00023015"/>
    </source>
</evidence>
<dbReference type="InterPro" id="IPR058245">
    <property type="entry name" value="NreC/VraR/RcsB-like_REC"/>
</dbReference>
<dbReference type="GO" id="GO:0000160">
    <property type="term" value="P:phosphorelay signal transduction system"/>
    <property type="evidence" value="ECO:0007669"/>
    <property type="project" value="InterPro"/>
</dbReference>
<comment type="caution">
    <text evidence="8">The sequence shown here is derived from an EMBL/GenBank/DDBJ whole genome shotgun (WGS) entry which is preliminary data.</text>
</comment>
<dbReference type="InterPro" id="IPR016032">
    <property type="entry name" value="Sig_transdc_resp-reg_C-effctor"/>
</dbReference>
<dbReference type="PROSITE" id="PS50110">
    <property type="entry name" value="RESPONSE_REGULATORY"/>
    <property type="match status" value="1"/>
</dbReference>
<feature type="domain" description="Response regulatory" evidence="7">
    <location>
        <begin position="6"/>
        <end position="124"/>
    </location>
</feature>
<dbReference type="InterPro" id="IPR011006">
    <property type="entry name" value="CheY-like_superfamily"/>
</dbReference>
<keyword evidence="4" id="KW-0804">Transcription</keyword>
<dbReference type="AlphaFoldDB" id="A0A3M0I9Y2"/>
<evidence type="ECO:0000313" key="9">
    <source>
        <dbReference type="Proteomes" id="UP000270471"/>
    </source>
</evidence>
<dbReference type="Proteomes" id="UP000270471">
    <property type="component" value="Unassembled WGS sequence"/>
</dbReference>
<dbReference type="OrthoDB" id="9808843at2"/>
<dbReference type="SUPFAM" id="SSF52172">
    <property type="entry name" value="CheY-like"/>
    <property type="match status" value="1"/>
</dbReference>
<dbReference type="Pfam" id="PF00072">
    <property type="entry name" value="Response_reg"/>
    <property type="match status" value="1"/>
</dbReference>
<dbReference type="CDD" id="cd17535">
    <property type="entry name" value="REC_NarL-like"/>
    <property type="match status" value="1"/>
</dbReference>
<protein>
    <submittedName>
        <fullName evidence="8">DNA-binding response regulator</fullName>
    </submittedName>
</protein>
<dbReference type="SMART" id="SM00421">
    <property type="entry name" value="HTH_LUXR"/>
    <property type="match status" value="1"/>
</dbReference>
<evidence type="ECO:0000256" key="1">
    <source>
        <dbReference type="ARBA" id="ARBA00022553"/>
    </source>
</evidence>
<dbReference type="InterPro" id="IPR001789">
    <property type="entry name" value="Sig_transdc_resp-reg_receiver"/>
</dbReference>
<feature type="domain" description="HTH luxR-type" evidence="6">
    <location>
        <begin position="154"/>
        <end position="219"/>
    </location>
</feature>
<evidence type="ECO:0000313" key="8">
    <source>
        <dbReference type="EMBL" id="RMB85128.1"/>
    </source>
</evidence>
<reference evidence="8 9" key="1">
    <citation type="submission" date="2017-11" db="EMBL/GenBank/DDBJ databases">
        <title>Draft genome of actinobacteria isolated from guarana (Paullinia cupana (Mart.) Ducke.</title>
        <authorList>
            <person name="Siqueira K.A."/>
            <person name="Liotti R.G."/>
            <person name="Mendes T.A.O."/>
            <person name="Soares M.A."/>
        </authorList>
    </citation>
    <scope>NUCLEOTIDE SEQUENCE [LARGE SCALE GENOMIC DNA]</scope>
    <source>
        <strain evidence="8 9">193</strain>
    </source>
</reference>
<dbReference type="GO" id="GO:0006355">
    <property type="term" value="P:regulation of DNA-templated transcription"/>
    <property type="evidence" value="ECO:0007669"/>
    <property type="project" value="InterPro"/>
</dbReference>
<dbReference type="PANTHER" id="PTHR43214">
    <property type="entry name" value="TWO-COMPONENT RESPONSE REGULATOR"/>
    <property type="match status" value="1"/>
</dbReference>
<keyword evidence="3 8" id="KW-0238">DNA-binding</keyword>
<gene>
    <name evidence="8" type="ORF">CTZ28_16100</name>
</gene>
<comment type="caution">
    <text evidence="5">Lacks conserved residue(s) required for the propagation of feature annotation.</text>
</comment>
<evidence type="ECO:0000259" key="6">
    <source>
        <dbReference type="PROSITE" id="PS50043"/>
    </source>
</evidence>
<dbReference type="GO" id="GO:0003677">
    <property type="term" value="F:DNA binding"/>
    <property type="evidence" value="ECO:0007669"/>
    <property type="project" value="UniProtKB-KW"/>
</dbReference>
<dbReference type="PROSITE" id="PS50043">
    <property type="entry name" value="HTH_LUXR_2"/>
    <property type="match status" value="1"/>
</dbReference>
<organism evidence="8 9">
    <name type="scientific">Streptomyces shenzhenensis</name>
    <dbReference type="NCBI Taxonomy" id="943815"/>
    <lineage>
        <taxon>Bacteria</taxon>
        <taxon>Bacillati</taxon>
        <taxon>Actinomycetota</taxon>
        <taxon>Actinomycetes</taxon>
        <taxon>Kitasatosporales</taxon>
        <taxon>Streptomycetaceae</taxon>
        <taxon>Streptomyces</taxon>
    </lineage>
</organism>
<keyword evidence="1" id="KW-0597">Phosphoprotein</keyword>
<name>A0A3M0I9Y2_9ACTN</name>
<dbReference type="InterPro" id="IPR039420">
    <property type="entry name" value="WalR-like"/>
</dbReference>